<dbReference type="Pfam" id="PF13742">
    <property type="entry name" value="tRNA_anti_2"/>
    <property type="match status" value="1"/>
</dbReference>
<dbReference type="EC" id="3.1.11.6" evidence="5"/>
<dbReference type="CDD" id="cd04489">
    <property type="entry name" value="ExoVII_LU_OBF"/>
    <property type="match status" value="1"/>
</dbReference>
<organism evidence="9 10">
    <name type="scientific">Gynuella sunshinyii YC6258</name>
    <dbReference type="NCBI Taxonomy" id="1445510"/>
    <lineage>
        <taxon>Bacteria</taxon>
        <taxon>Pseudomonadati</taxon>
        <taxon>Pseudomonadota</taxon>
        <taxon>Gammaproteobacteria</taxon>
        <taxon>Oceanospirillales</taxon>
        <taxon>Saccharospirillaceae</taxon>
        <taxon>Gynuella</taxon>
    </lineage>
</organism>
<evidence type="ECO:0000313" key="10">
    <source>
        <dbReference type="Proteomes" id="UP000032266"/>
    </source>
</evidence>
<evidence type="ECO:0000259" key="7">
    <source>
        <dbReference type="Pfam" id="PF02601"/>
    </source>
</evidence>
<dbReference type="RefSeq" id="WP_044617015.1">
    <property type="nucleotide sequence ID" value="NZ_CP007142.1"/>
</dbReference>
<evidence type="ECO:0000256" key="1">
    <source>
        <dbReference type="ARBA" id="ARBA00022490"/>
    </source>
</evidence>
<gene>
    <name evidence="5" type="primary">xseA</name>
    <name evidence="9" type="ORF">YC6258_02460</name>
</gene>
<dbReference type="GO" id="GO:0003676">
    <property type="term" value="F:nucleic acid binding"/>
    <property type="evidence" value="ECO:0007669"/>
    <property type="project" value="InterPro"/>
</dbReference>
<dbReference type="InterPro" id="IPR025824">
    <property type="entry name" value="OB-fold_nuc-bd_dom"/>
</dbReference>
<dbReference type="STRING" id="1445510.YC6258_02460"/>
<dbReference type="InterPro" id="IPR003753">
    <property type="entry name" value="Exonuc_VII_L"/>
</dbReference>
<evidence type="ECO:0000256" key="6">
    <source>
        <dbReference type="RuleBase" id="RU004355"/>
    </source>
</evidence>
<dbReference type="GO" id="GO:0009318">
    <property type="term" value="C:exodeoxyribonuclease VII complex"/>
    <property type="evidence" value="ECO:0007669"/>
    <property type="project" value="UniProtKB-UniRule"/>
</dbReference>
<comment type="similarity">
    <text evidence="5 6">Belongs to the XseA family.</text>
</comment>
<dbReference type="GO" id="GO:0008855">
    <property type="term" value="F:exodeoxyribonuclease VII activity"/>
    <property type="evidence" value="ECO:0007669"/>
    <property type="project" value="UniProtKB-UniRule"/>
</dbReference>
<dbReference type="GO" id="GO:0006308">
    <property type="term" value="P:DNA catabolic process"/>
    <property type="evidence" value="ECO:0007669"/>
    <property type="project" value="UniProtKB-UniRule"/>
</dbReference>
<evidence type="ECO:0000313" key="9">
    <source>
        <dbReference type="EMBL" id="AJQ94497.1"/>
    </source>
</evidence>
<dbReference type="Pfam" id="PF02601">
    <property type="entry name" value="Exonuc_VII_L"/>
    <property type="match status" value="1"/>
</dbReference>
<reference evidence="9 10" key="1">
    <citation type="submission" date="2014-01" db="EMBL/GenBank/DDBJ databases">
        <title>Full genme sequencing of cellulolytic bacterium Gynuella sunshinyii YC6258T gen. nov., sp. nov.</title>
        <authorList>
            <person name="Khan H."/>
            <person name="Chung E.J."/>
            <person name="Chung Y.R."/>
        </authorList>
    </citation>
    <scope>NUCLEOTIDE SEQUENCE [LARGE SCALE GENOMIC DNA]</scope>
    <source>
        <strain evidence="9 10">YC6258</strain>
    </source>
</reference>
<dbReference type="HOGENOM" id="CLU_023625_3_1_6"/>
<dbReference type="EMBL" id="CP007142">
    <property type="protein sequence ID" value="AJQ94497.1"/>
    <property type="molecule type" value="Genomic_DNA"/>
</dbReference>
<name>A0A0C5VIJ9_9GAMM</name>
<dbReference type="PANTHER" id="PTHR30008:SF0">
    <property type="entry name" value="EXODEOXYRIBONUCLEASE 7 LARGE SUBUNIT"/>
    <property type="match status" value="1"/>
</dbReference>
<dbReference type="Proteomes" id="UP000032266">
    <property type="component" value="Chromosome"/>
</dbReference>
<evidence type="ECO:0000256" key="4">
    <source>
        <dbReference type="ARBA" id="ARBA00022839"/>
    </source>
</evidence>
<evidence type="ECO:0000256" key="2">
    <source>
        <dbReference type="ARBA" id="ARBA00022722"/>
    </source>
</evidence>
<dbReference type="NCBIfam" id="TIGR00237">
    <property type="entry name" value="xseA"/>
    <property type="match status" value="1"/>
</dbReference>
<keyword evidence="3 5" id="KW-0378">Hydrolase</keyword>
<evidence type="ECO:0000256" key="5">
    <source>
        <dbReference type="HAMAP-Rule" id="MF_00378"/>
    </source>
</evidence>
<dbReference type="HAMAP" id="MF_00378">
    <property type="entry name" value="Exonuc_7_L"/>
    <property type="match status" value="1"/>
</dbReference>
<dbReference type="AlphaFoldDB" id="A0A0C5VIJ9"/>
<dbReference type="GO" id="GO:0005737">
    <property type="term" value="C:cytoplasm"/>
    <property type="evidence" value="ECO:0007669"/>
    <property type="project" value="UniProtKB-SubCell"/>
</dbReference>
<sequence length="454" mass="50252">MTGQQPPHSETFATAPPQALSVTQLNHQIRFLLETHYGSIAVEGEISNLAKPASGHIYFTLKDSKAQIRVAWFKSSVGRYIPKHGDSVIVSGRLSLYEPRGDYQLIASSVRPAGEGALQQAFLALKEKLELEGLFDPGKKQPLPSRITRIGVITSSTGAAIQDILTVLKRRFPAIEVLIYPVAVQGENAAPQICKAITLANEHASADVLIVGRGGGSLEDLWPFNEESVARAIAASQIPVVSAVGHEIDFTIADFVADVRAPTPSAAAELLSPDQQEYMQTLDQYESILWRAMGKILQEKSMIVEHLHKRLRHPGQLLTEQNRRLDNLQEKLARAIRQSLYQSNQMLILQHQRLMSHTPDETLNQLKKELNRTHNSLLQAIRLIIQKRSEALRANARELNAVSPLATLERGYSITLSQQQTAITSLSQVEVGDVIETRLHQGRVLSKVEKKLNG</sequence>
<feature type="domain" description="OB-fold nucleic acid binding" evidence="8">
    <location>
        <begin position="20"/>
        <end position="110"/>
    </location>
</feature>
<keyword evidence="4 5" id="KW-0269">Exonuclease</keyword>
<keyword evidence="2 5" id="KW-0540">Nuclease</keyword>
<dbReference type="PATRIC" id="fig|1445510.3.peg.2415"/>
<keyword evidence="1 5" id="KW-0963">Cytoplasm</keyword>
<comment type="subcellular location">
    <subcellularLocation>
        <location evidence="5 6">Cytoplasm</location>
    </subcellularLocation>
</comment>
<dbReference type="InterPro" id="IPR020579">
    <property type="entry name" value="Exonuc_VII_lsu_C"/>
</dbReference>
<feature type="domain" description="Exonuclease VII large subunit C-terminal" evidence="7">
    <location>
        <begin position="134"/>
        <end position="445"/>
    </location>
</feature>
<keyword evidence="10" id="KW-1185">Reference proteome</keyword>
<comment type="subunit">
    <text evidence="5">Heterooligomer composed of large and small subunits.</text>
</comment>
<evidence type="ECO:0000256" key="3">
    <source>
        <dbReference type="ARBA" id="ARBA00022801"/>
    </source>
</evidence>
<dbReference type="OrthoDB" id="9802795at2"/>
<evidence type="ECO:0000259" key="8">
    <source>
        <dbReference type="Pfam" id="PF13742"/>
    </source>
</evidence>
<comment type="function">
    <text evidence="5">Bidirectionally degrades single-stranded DNA into large acid-insoluble oligonucleotides, which are then degraded further into small acid-soluble oligonucleotides.</text>
</comment>
<proteinExistence type="inferred from homology"/>
<accession>A0A0C5VIJ9</accession>
<dbReference type="KEGG" id="gsn:YC6258_02460"/>
<comment type="catalytic activity">
    <reaction evidence="5 6">
        <text>Exonucleolytic cleavage in either 5'- to 3'- or 3'- to 5'-direction to yield nucleoside 5'-phosphates.</text>
        <dbReference type="EC" id="3.1.11.6"/>
    </reaction>
</comment>
<dbReference type="PANTHER" id="PTHR30008">
    <property type="entry name" value="EXODEOXYRIBONUCLEASE 7 LARGE SUBUNIT"/>
    <property type="match status" value="1"/>
</dbReference>
<protein>
    <recommendedName>
        <fullName evidence="5">Exodeoxyribonuclease 7 large subunit</fullName>
        <ecNumber evidence="5">3.1.11.6</ecNumber>
    </recommendedName>
    <alternativeName>
        <fullName evidence="5">Exodeoxyribonuclease VII large subunit</fullName>
        <shortName evidence="5">Exonuclease VII large subunit</shortName>
    </alternativeName>
</protein>